<keyword evidence="5" id="KW-0238">DNA-binding</keyword>
<evidence type="ECO:0000313" key="10">
    <source>
        <dbReference type="Proteomes" id="UP000288168"/>
    </source>
</evidence>
<evidence type="ECO:0000256" key="2">
    <source>
        <dbReference type="ARBA" id="ARBA00022723"/>
    </source>
</evidence>
<keyword evidence="2" id="KW-0479">Metal-binding</keyword>
<sequence>MSPNVGDLALLPPTAAAAALDDTDEDARPAKRQKTQACLRCRRRKASCLPPSSHLLLLIIVCAKAGEYCYAASSAHQKPALGEGAAEVDVLGQNPLARLTEIAALEERLSRIERTSLRSTSAMDYGEPENFQGHVVEPPRDNAAAPSSSILGEAVSLSRSTPAVALLATFAAPASDHSLPRPRTEATDVEAIIDHATEEVLFSIYSDKEDFYRMAVTRYLSHVFNQPDRLLHIQAYLILAMHAVYSPSTERIIIITSAAMRYCVMAQLHCAAAEPEPVDVAARIRIQLRRRVFWCAYKLDRTVGGIYHLPVSIPDSQITVK</sequence>
<dbReference type="GO" id="GO:0005634">
    <property type="term" value="C:nucleus"/>
    <property type="evidence" value="ECO:0007669"/>
    <property type="project" value="UniProtKB-SubCell"/>
</dbReference>
<keyword evidence="10" id="KW-1185">Reference proteome</keyword>
<dbReference type="GO" id="GO:0045944">
    <property type="term" value="P:positive regulation of transcription by RNA polymerase II"/>
    <property type="evidence" value="ECO:0007669"/>
    <property type="project" value="TreeGrafter"/>
</dbReference>
<proteinExistence type="predicted"/>
<comment type="subcellular location">
    <subcellularLocation>
        <location evidence="1">Nucleus</location>
    </subcellularLocation>
</comment>
<evidence type="ECO:0000256" key="4">
    <source>
        <dbReference type="ARBA" id="ARBA00023015"/>
    </source>
</evidence>
<dbReference type="CDD" id="cd12148">
    <property type="entry name" value="fungal_TF_MHR"/>
    <property type="match status" value="1"/>
</dbReference>
<dbReference type="STRING" id="1325734.A0A428P101"/>
<keyword evidence="3" id="KW-0862">Zinc</keyword>
<dbReference type="InterPro" id="IPR052202">
    <property type="entry name" value="Yeast_MetPath_Reg"/>
</dbReference>
<dbReference type="Pfam" id="PF04082">
    <property type="entry name" value="Fungal_trans"/>
    <property type="match status" value="1"/>
</dbReference>
<organism evidence="9 10">
    <name type="scientific">Fusarium duplospermum</name>
    <dbReference type="NCBI Taxonomy" id="1325734"/>
    <lineage>
        <taxon>Eukaryota</taxon>
        <taxon>Fungi</taxon>
        <taxon>Dikarya</taxon>
        <taxon>Ascomycota</taxon>
        <taxon>Pezizomycotina</taxon>
        <taxon>Sordariomycetes</taxon>
        <taxon>Hypocreomycetidae</taxon>
        <taxon>Hypocreales</taxon>
        <taxon>Nectriaceae</taxon>
        <taxon>Fusarium</taxon>
        <taxon>Fusarium solani species complex</taxon>
    </lineage>
</organism>
<evidence type="ECO:0000256" key="3">
    <source>
        <dbReference type="ARBA" id="ARBA00022833"/>
    </source>
</evidence>
<evidence type="ECO:0000256" key="7">
    <source>
        <dbReference type="ARBA" id="ARBA00023242"/>
    </source>
</evidence>
<dbReference type="GO" id="GO:0008270">
    <property type="term" value="F:zinc ion binding"/>
    <property type="evidence" value="ECO:0007669"/>
    <property type="project" value="InterPro"/>
</dbReference>
<keyword evidence="7" id="KW-0539">Nucleus</keyword>
<comment type="caution">
    <text evidence="9">The sequence shown here is derived from an EMBL/GenBank/DDBJ whole genome shotgun (WGS) entry which is preliminary data.</text>
</comment>
<name>A0A428P101_9HYPO</name>
<feature type="domain" description="Xylanolytic transcriptional activator regulatory" evidence="8">
    <location>
        <begin position="218"/>
        <end position="320"/>
    </location>
</feature>
<dbReference type="OrthoDB" id="189997at2759"/>
<feature type="non-terminal residue" evidence="9">
    <location>
        <position position="321"/>
    </location>
</feature>
<evidence type="ECO:0000256" key="1">
    <source>
        <dbReference type="ARBA" id="ARBA00004123"/>
    </source>
</evidence>
<dbReference type="GO" id="GO:0000981">
    <property type="term" value="F:DNA-binding transcription factor activity, RNA polymerase II-specific"/>
    <property type="evidence" value="ECO:0007669"/>
    <property type="project" value="TreeGrafter"/>
</dbReference>
<keyword evidence="4" id="KW-0805">Transcription regulation</keyword>
<evidence type="ECO:0000313" key="9">
    <source>
        <dbReference type="EMBL" id="RSL46705.1"/>
    </source>
</evidence>
<gene>
    <name evidence="9" type="ORF">CEP54_013712</name>
</gene>
<keyword evidence="6" id="KW-0804">Transcription</keyword>
<evidence type="ECO:0000256" key="6">
    <source>
        <dbReference type="ARBA" id="ARBA00023163"/>
    </source>
</evidence>
<dbReference type="GO" id="GO:0006351">
    <property type="term" value="P:DNA-templated transcription"/>
    <property type="evidence" value="ECO:0007669"/>
    <property type="project" value="InterPro"/>
</dbReference>
<reference evidence="9 10" key="1">
    <citation type="submission" date="2017-06" db="EMBL/GenBank/DDBJ databases">
        <title>Comparative genomic analysis of Ambrosia Fusariam Clade fungi.</title>
        <authorList>
            <person name="Stajich J.E."/>
            <person name="Carrillo J."/>
            <person name="Kijimoto T."/>
            <person name="Eskalen A."/>
            <person name="O'Donnell K."/>
            <person name="Kasson M."/>
        </authorList>
    </citation>
    <scope>NUCLEOTIDE SEQUENCE [LARGE SCALE GENOMIC DNA]</scope>
    <source>
        <strain evidence="9 10">NRRL62584</strain>
    </source>
</reference>
<dbReference type="PANTHER" id="PTHR47782">
    <property type="entry name" value="ZN(II)2CYS6 TRANSCRIPTION FACTOR (EUROFUNG)-RELATED"/>
    <property type="match status" value="1"/>
</dbReference>
<dbReference type="AlphaFoldDB" id="A0A428P101"/>
<protein>
    <recommendedName>
        <fullName evidence="8">Xylanolytic transcriptional activator regulatory domain-containing protein</fullName>
    </recommendedName>
</protein>
<dbReference type="Proteomes" id="UP000288168">
    <property type="component" value="Unassembled WGS sequence"/>
</dbReference>
<evidence type="ECO:0000256" key="5">
    <source>
        <dbReference type="ARBA" id="ARBA00023125"/>
    </source>
</evidence>
<dbReference type="InterPro" id="IPR007219">
    <property type="entry name" value="XnlR_reg_dom"/>
</dbReference>
<dbReference type="EMBL" id="NKCI01000232">
    <property type="protein sequence ID" value="RSL46705.1"/>
    <property type="molecule type" value="Genomic_DNA"/>
</dbReference>
<dbReference type="PANTHER" id="PTHR47782:SF12">
    <property type="entry name" value="ZN(II)2CYS6 TRANSCRIPTION FACTOR (EUROFUNG)"/>
    <property type="match status" value="1"/>
</dbReference>
<dbReference type="GO" id="GO:0043565">
    <property type="term" value="F:sequence-specific DNA binding"/>
    <property type="evidence" value="ECO:0007669"/>
    <property type="project" value="TreeGrafter"/>
</dbReference>
<accession>A0A428P101</accession>
<evidence type="ECO:0000259" key="8">
    <source>
        <dbReference type="Pfam" id="PF04082"/>
    </source>
</evidence>